<reference evidence="3" key="1">
    <citation type="submission" date="2023-07" db="EMBL/GenBank/DDBJ databases">
        <title>Chromosome-level genome assembly of Artemia franciscana.</title>
        <authorList>
            <person name="Jo E."/>
        </authorList>
    </citation>
    <scope>NUCLEOTIDE SEQUENCE</scope>
    <source>
        <tissue evidence="3">Whole body</tissue>
    </source>
</reference>
<dbReference type="EMBL" id="JAVRJZ010000014">
    <property type="protein sequence ID" value="KAK2713262.1"/>
    <property type="molecule type" value="Genomic_DNA"/>
</dbReference>
<dbReference type="GO" id="GO:0003824">
    <property type="term" value="F:catalytic activity"/>
    <property type="evidence" value="ECO:0007669"/>
    <property type="project" value="UniProtKB-KW"/>
</dbReference>
<dbReference type="InterPro" id="IPR043128">
    <property type="entry name" value="Rev_trsase/Diguanyl_cyclase"/>
</dbReference>
<feature type="domain" description="Reverse transcriptase" evidence="2">
    <location>
        <begin position="1"/>
        <end position="65"/>
    </location>
</feature>
<dbReference type="InterPro" id="IPR043502">
    <property type="entry name" value="DNA/RNA_pol_sf"/>
</dbReference>
<dbReference type="Pfam" id="PF17919">
    <property type="entry name" value="RT_RNaseH_2"/>
    <property type="match status" value="1"/>
</dbReference>
<sequence>MEEAFENLNLGLIVDDILICGADDREHDEKLKAALEFARDKKVKFNQEKCVFGLESIPYFEHLLISEGIKPDPEKNRAITDMPLPKNSEQLQKLLGMLNYLSRCIPNLSSLNKSLSELALADEYKWKPAHEKAFSKIKSAFCSNLAYFDPTCENIEIKVDASKHSLGAVLAVDNNVVAFR</sequence>
<dbReference type="PROSITE" id="PS50878">
    <property type="entry name" value="RT_POL"/>
    <property type="match status" value="1"/>
</dbReference>
<dbReference type="GO" id="GO:0071897">
    <property type="term" value="P:DNA biosynthetic process"/>
    <property type="evidence" value="ECO:0007669"/>
    <property type="project" value="UniProtKB-ARBA"/>
</dbReference>
<keyword evidence="4" id="KW-1185">Reference proteome</keyword>
<dbReference type="InterPro" id="IPR000477">
    <property type="entry name" value="RT_dom"/>
</dbReference>
<gene>
    <name evidence="3" type="ORF">QYM36_009212</name>
</gene>
<organism evidence="3 4">
    <name type="scientific">Artemia franciscana</name>
    <name type="common">Brine shrimp</name>
    <name type="synonym">Artemia sanfranciscana</name>
    <dbReference type="NCBI Taxonomy" id="6661"/>
    <lineage>
        <taxon>Eukaryota</taxon>
        <taxon>Metazoa</taxon>
        <taxon>Ecdysozoa</taxon>
        <taxon>Arthropoda</taxon>
        <taxon>Crustacea</taxon>
        <taxon>Branchiopoda</taxon>
        <taxon>Anostraca</taxon>
        <taxon>Artemiidae</taxon>
        <taxon>Artemia</taxon>
    </lineage>
</organism>
<name>A0AA88L1R2_ARTSF</name>
<dbReference type="Gene3D" id="3.30.70.270">
    <property type="match status" value="2"/>
</dbReference>
<evidence type="ECO:0000256" key="1">
    <source>
        <dbReference type="ARBA" id="ARBA00023268"/>
    </source>
</evidence>
<evidence type="ECO:0000313" key="3">
    <source>
        <dbReference type="EMBL" id="KAK2713262.1"/>
    </source>
</evidence>
<evidence type="ECO:0000259" key="2">
    <source>
        <dbReference type="PROSITE" id="PS50878"/>
    </source>
</evidence>
<proteinExistence type="predicted"/>
<evidence type="ECO:0000313" key="4">
    <source>
        <dbReference type="Proteomes" id="UP001187531"/>
    </source>
</evidence>
<dbReference type="InterPro" id="IPR050951">
    <property type="entry name" value="Retrovirus_Pol_polyprotein"/>
</dbReference>
<dbReference type="PANTHER" id="PTHR37984">
    <property type="entry name" value="PROTEIN CBG26694"/>
    <property type="match status" value="1"/>
</dbReference>
<dbReference type="Proteomes" id="UP001187531">
    <property type="component" value="Unassembled WGS sequence"/>
</dbReference>
<accession>A0AA88L1R2</accession>
<keyword evidence="1" id="KW-0511">Multifunctional enzyme</keyword>
<protein>
    <recommendedName>
        <fullName evidence="2">Reverse transcriptase domain-containing protein</fullName>
    </recommendedName>
</protein>
<dbReference type="InterPro" id="IPR041577">
    <property type="entry name" value="RT_RNaseH_2"/>
</dbReference>
<dbReference type="SUPFAM" id="SSF56672">
    <property type="entry name" value="DNA/RNA polymerases"/>
    <property type="match status" value="1"/>
</dbReference>
<comment type="caution">
    <text evidence="3">The sequence shown here is derived from an EMBL/GenBank/DDBJ whole genome shotgun (WGS) entry which is preliminary data.</text>
</comment>
<dbReference type="AlphaFoldDB" id="A0AA88L1R2"/>
<dbReference type="PANTHER" id="PTHR37984:SF5">
    <property type="entry name" value="PROTEIN NYNRIN-LIKE"/>
    <property type="match status" value="1"/>
</dbReference>